<dbReference type="GO" id="GO:0008168">
    <property type="term" value="F:methyltransferase activity"/>
    <property type="evidence" value="ECO:0007669"/>
    <property type="project" value="UniProtKB-KW"/>
</dbReference>
<dbReference type="InterPro" id="IPR029063">
    <property type="entry name" value="SAM-dependent_MTases_sf"/>
</dbReference>
<sequence length="325" mass="36359">MKRDLILKYAKTSGKGIEVAPYFNPILTKREGHDLLIMDVFDTETLRDRVRDDPLIDSARAAEIEEVDLVGDASRLGEVIAKAGLQGSLDYIVSSHNFEHLPNPILFLRGAGEALAPGGVLSMAVPDCRASFDHFRMPTRLSDWLAAYHEDRRQPSPETVMDSAANQSAYMRDGKATPGCNLAYDDPSGFEPDRNLAQAYADYVASREAPGDYRDTHCNVFFPESLELMLRDLRYLGLIELDVIEVSQTRGLEFFVHLRKPDTPQDIPDETFYAQRKALLTAMSRGLGAAGFGLGPVAGLRRAITGRLNNWRIRLKHRRRARKTP</sequence>
<dbReference type="GO" id="GO:0032259">
    <property type="term" value="P:methylation"/>
    <property type="evidence" value="ECO:0007669"/>
    <property type="project" value="UniProtKB-KW"/>
</dbReference>
<name>A0A1M7FW05_9RHOB</name>
<protein>
    <submittedName>
        <fullName evidence="1">Methyltransferase domain-containing protein</fullName>
    </submittedName>
</protein>
<dbReference type="AlphaFoldDB" id="A0A1M7FW05"/>
<dbReference type="RefSeq" id="WP_149779503.1">
    <property type="nucleotide sequence ID" value="NZ_FRCB01000004.1"/>
</dbReference>
<proteinExistence type="predicted"/>
<keyword evidence="1" id="KW-0489">Methyltransferase</keyword>
<gene>
    <name evidence="1" type="ORF">SAMN05443432_104340</name>
</gene>
<dbReference type="Proteomes" id="UP000322545">
    <property type="component" value="Unassembled WGS sequence"/>
</dbReference>
<evidence type="ECO:0000313" key="2">
    <source>
        <dbReference type="Proteomes" id="UP000322545"/>
    </source>
</evidence>
<keyword evidence="1" id="KW-0808">Transferase</keyword>
<dbReference type="EMBL" id="FRCB01000004">
    <property type="protein sequence ID" value="SHM07978.1"/>
    <property type="molecule type" value="Genomic_DNA"/>
</dbReference>
<keyword evidence="2" id="KW-1185">Reference proteome</keyword>
<evidence type="ECO:0000313" key="1">
    <source>
        <dbReference type="EMBL" id="SHM07978.1"/>
    </source>
</evidence>
<dbReference type="Pfam" id="PF13489">
    <property type="entry name" value="Methyltransf_23"/>
    <property type="match status" value="1"/>
</dbReference>
<accession>A0A1M7FW05</accession>
<organism evidence="1 2">
    <name type="scientific">Roseovarius litoreus</name>
    <dbReference type="NCBI Taxonomy" id="1155722"/>
    <lineage>
        <taxon>Bacteria</taxon>
        <taxon>Pseudomonadati</taxon>
        <taxon>Pseudomonadota</taxon>
        <taxon>Alphaproteobacteria</taxon>
        <taxon>Rhodobacterales</taxon>
        <taxon>Roseobacteraceae</taxon>
        <taxon>Roseovarius</taxon>
    </lineage>
</organism>
<reference evidence="1 2" key="1">
    <citation type="submission" date="2016-11" db="EMBL/GenBank/DDBJ databases">
        <authorList>
            <person name="Varghese N."/>
            <person name="Submissions S."/>
        </authorList>
    </citation>
    <scope>NUCLEOTIDE SEQUENCE [LARGE SCALE GENOMIC DNA]</scope>
    <source>
        <strain evidence="1 2">DSM 28249</strain>
    </source>
</reference>
<dbReference type="Gene3D" id="3.40.50.150">
    <property type="entry name" value="Vaccinia Virus protein VP39"/>
    <property type="match status" value="1"/>
</dbReference>
<dbReference type="SUPFAM" id="SSF53335">
    <property type="entry name" value="S-adenosyl-L-methionine-dependent methyltransferases"/>
    <property type="match status" value="1"/>
</dbReference>